<organism evidence="1 2">
    <name type="scientific">Lagenidium giganteum</name>
    <dbReference type="NCBI Taxonomy" id="4803"/>
    <lineage>
        <taxon>Eukaryota</taxon>
        <taxon>Sar</taxon>
        <taxon>Stramenopiles</taxon>
        <taxon>Oomycota</taxon>
        <taxon>Peronosporomycetes</taxon>
        <taxon>Pythiales</taxon>
        <taxon>Pythiaceae</taxon>
    </lineage>
</organism>
<evidence type="ECO:0008006" key="3">
    <source>
        <dbReference type="Google" id="ProtNLM"/>
    </source>
</evidence>
<feature type="non-terminal residue" evidence="1">
    <location>
        <position position="1"/>
    </location>
</feature>
<reference evidence="1" key="2">
    <citation type="journal article" date="2023" name="Microbiol Resour">
        <title>Decontamination and Annotation of the Draft Genome Sequence of the Oomycete Lagenidium giganteum ARSEF 373.</title>
        <authorList>
            <person name="Morgan W.R."/>
            <person name="Tartar A."/>
        </authorList>
    </citation>
    <scope>NUCLEOTIDE SEQUENCE</scope>
    <source>
        <strain evidence="1">ARSEF 373</strain>
    </source>
</reference>
<reference evidence="1" key="1">
    <citation type="submission" date="2022-11" db="EMBL/GenBank/DDBJ databases">
        <authorList>
            <person name="Morgan W.R."/>
            <person name="Tartar A."/>
        </authorList>
    </citation>
    <scope>NUCLEOTIDE SEQUENCE</scope>
    <source>
        <strain evidence="1">ARSEF 373</strain>
    </source>
</reference>
<sequence length="150" mass="16838">RFGLEDSQLNQLRFRTKSASYENYRERGLHQEKLFNLQKVMDLAASSCRARAVTHLTIIGDSDLVMRAMCSGRAPRNHRLSEYYRLAQHLRSSAGGRTISDPSTGWLTGWLTGPSIIASRSKSQLNTLSPRTSFAISRWICGAQLHGSKL</sequence>
<comment type="caution">
    <text evidence="1">The sequence shown here is derived from an EMBL/GenBank/DDBJ whole genome shotgun (WGS) entry which is preliminary data.</text>
</comment>
<protein>
    <recommendedName>
        <fullName evidence="3">RNase H type-1 domain-containing protein</fullName>
    </recommendedName>
</protein>
<proteinExistence type="predicted"/>
<dbReference type="EMBL" id="DAKRPA010000012">
    <property type="protein sequence ID" value="DBA04104.1"/>
    <property type="molecule type" value="Genomic_DNA"/>
</dbReference>
<evidence type="ECO:0000313" key="1">
    <source>
        <dbReference type="EMBL" id="DBA04104.1"/>
    </source>
</evidence>
<dbReference type="AlphaFoldDB" id="A0AAV2ZDP8"/>
<accession>A0AAV2ZDP8</accession>
<dbReference type="Proteomes" id="UP001146120">
    <property type="component" value="Unassembled WGS sequence"/>
</dbReference>
<keyword evidence="2" id="KW-1185">Reference proteome</keyword>
<name>A0AAV2ZDP8_9STRA</name>
<gene>
    <name evidence="1" type="ORF">N0F65_009451</name>
</gene>
<evidence type="ECO:0000313" key="2">
    <source>
        <dbReference type="Proteomes" id="UP001146120"/>
    </source>
</evidence>